<dbReference type="KEGG" id="dan:6492969"/>
<dbReference type="PANTHER" id="PTHR48043">
    <property type="entry name" value="EG:EG0003.4 PROTEIN-RELATED"/>
    <property type="match status" value="1"/>
</dbReference>
<keyword evidence="2 6" id="KW-0328">Glycosyltransferase</keyword>
<keyword evidence="7" id="KW-1185">Reference proteome</keyword>
<protein>
    <submittedName>
        <fullName evidence="6">Uncharacterized protein</fullName>
    </submittedName>
</protein>
<dbReference type="Pfam" id="PF00201">
    <property type="entry name" value="UDPGT"/>
    <property type="match status" value="1"/>
</dbReference>
<dbReference type="Gene3D" id="3.40.50.2000">
    <property type="entry name" value="Glycogen Phosphorylase B"/>
    <property type="match status" value="1"/>
</dbReference>
<gene>
    <name evidence="6" type="primary">Dana\GF10094</name>
    <name evidence="6" type="synonym">dana_GLEANR_10050</name>
    <name evidence="6" type="ORF">GF10094</name>
</gene>
<dbReference type="CTD" id="59217"/>
<evidence type="ECO:0000256" key="5">
    <source>
        <dbReference type="SAM" id="SignalP"/>
    </source>
</evidence>
<organism evidence="6 7">
    <name type="scientific">Drosophila ananassae</name>
    <name type="common">Fruit fly</name>
    <dbReference type="NCBI Taxonomy" id="7217"/>
    <lineage>
        <taxon>Eukaryota</taxon>
        <taxon>Metazoa</taxon>
        <taxon>Ecdysozoa</taxon>
        <taxon>Arthropoda</taxon>
        <taxon>Hexapoda</taxon>
        <taxon>Insecta</taxon>
        <taxon>Pterygota</taxon>
        <taxon>Neoptera</taxon>
        <taxon>Endopterygota</taxon>
        <taxon>Diptera</taxon>
        <taxon>Brachycera</taxon>
        <taxon>Muscomorpha</taxon>
        <taxon>Ephydroidea</taxon>
        <taxon>Drosophilidae</taxon>
        <taxon>Drosophila</taxon>
        <taxon>Sophophora</taxon>
    </lineage>
</organism>
<accession>B3M5G1</accession>
<dbReference type="InterPro" id="IPR050271">
    <property type="entry name" value="UDP-glycosyltransferase"/>
</dbReference>
<feature type="chain" id="PRO_5002790088" evidence="5">
    <location>
        <begin position="24"/>
        <end position="583"/>
    </location>
</feature>
<keyword evidence="5" id="KW-0732">Signal</keyword>
<evidence type="ECO:0000256" key="3">
    <source>
        <dbReference type="ARBA" id="ARBA00022679"/>
    </source>
</evidence>
<keyword evidence="4" id="KW-1133">Transmembrane helix</keyword>
<dbReference type="InParanoid" id="B3M5G1"/>
<dbReference type="InterPro" id="IPR002213">
    <property type="entry name" value="UDP_glucos_trans"/>
</dbReference>
<comment type="similarity">
    <text evidence="1">Belongs to the UDP-glycosyltransferase family.</text>
</comment>
<dbReference type="OrthoDB" id="5835829at2759"/>
<feature type="signal peptide" evidence="5">
    <location>
        <begin position="1"/>
        <end position="23"/>
    </location>
</feature>
<dbReference type="SMR" id="B3M5G1"/>
<dbReference type="GeneID" id="6492969"/>
<dbReference type="Proteomes" id="UP000007801">
    <property type="component" value="Unassembled WGS sequence"/>
</dbReference>
<dbReference type="GO" id="GO:0008194">
    <property type="term" value="F:UDP-glycosyltransferase activity"/>
    <property type="evidence" value="ECO:0007669"/>
    <property type="project" value="InterPro"/>
</dbReference>
<evidence type="ECO:0000256" key="1">
    <source>
        <dbReference type="ARBA" id="ARBA00009995"/>
    </source>
</evidence>
<keyword evidence="4" id="KW-0812">Transmembrane</keyword>
<sequence length="583" mass="65582">MKVFLLFPLLLLLLSGILETPEAANILGLVSTAEHNNPGWSQPLFDALLAKGHQLVLVSTAPAPAKTVEGLVYIHLPNDYDLMQKHFIRSDTGHYQEMRTLMQLLVWYEVQLGSCRAVMESDTMQSRKSELLMSLSLFDLIITDITHGMDCLLDLVGDASYKPILGLSAGKLTPDLLDLLNSENTINPAKIPHFISPMPRKMGFFNRFHNHNMFYSSPLVRWHIIRPALSTIVRPDNVYPNLQLALLNTHPSIDYVQNLPPGVVEVAGLHIKPEVQPLPNSIQKFADQFIDGIVYIDLPYIELMYGVGVDAMYKMMEDNPNCGFIWNVKKMKELPKTMWNLLTLHVDRSLKQDILGQSGVKGYINHADSFDIQEAVHFGVPMVVLPLILEEFNNAQRVMERSLGVVVSANGFNLDSLTVALKRILDEDIFTTSLYTAQQKFRTRLVSAIDLAVWHAEQLIAEPTLYLNLAQRETNAQNFFVAQSLDVLAIPLFLIIVVLVNFLQIGYYLYQGFCKSGKPVKELNLDVKPLKKRKKVQGNGSKIGEPANITLLEDSSDFQDVQDAEAELSIDEESKTLIDKKDD</sequence>
<dbReference type="SUPFAM" id="SSF53756">
    <property type="entry name" value="UDP-Glycosyltransferase/glycogen phosphorylase"/>
    <property type="match status" value="1"/>
</dbReference>
<evidence type="ECO:0000256" key="4">
    <source>
        <dbReference type="SAM" id="Phobius"/>
    </source>
</evidence>
<keyword evidence="4" id="KW-0472">Membrane</keyword>
<dbReference type="PhylomeDB" id="B3M5G1"/>
<dbReference type="HOGENOM" id="CLU_035277_0_0_1"/>
<dbReference type="eggNOG" id="KOG1192">
    <property type="taxonomic scope" value="Eukaryota"/>
</dbReference>
<keyword evidence="3 6" id="KW-0808">Transferase</keyword>
<dbReference type="PANTHER" id="PTHR48043:SF114">
    <property type="entry name" value="IP04436P-RELATED"/>
    <property type="match status" value="1"/>
</dbReference>
<evidence type="ECO:0000313" key="6">
    <source>
        <dbReference type="EMBL" id="EDV39571.1"/>
    </source>
</evidence>
<evidence type="ECO:0000313" key="7">
    <source>
        <dbReference type="Proteomes" id="UP000007801"/>
    </source>
</evidence>
<name>B3M5G1_DROAN</name>
<dbReference type="AlphaFoldDB" id="B3M5G1"/>
<dbReference type="OMA" id="YVQNMPP"/>
<feature type="transmembrane region" description="Helical" evidence="4">
    <location>
        <begin position="488"/>
        <end position="510"/>
    </location>
</feature>
<dbReference type="EMBL" id="CH902618">
    <property type="protein sequence ID" value="EDV39571.1"/>
    <property type="molecule type" value="Genomic_DNA"/>
</dbReference>
<proteinExistence type="inferred from homology"/>
<reference evidence="6 7" key="1">
    <citation type="journal article" date="2007" name="Nature">
        <title>Evolution of genes and genomes on the Drosophila phylogeny.</title>
        <authorList>
            <consortium name="Drosophila 12 Genomes Consortium"/>
            <person name="Clark A.G."/>
            <person name="Eisen M.B."/>
            <person name="Smith D.R."/>
            <person name="Bergman C.M."/>
            <person name="Oliver B."/>
            <person name="Markow T.A."/>
            <person name="Kaufman T.C."/>
            <person name="Kellis M."/>
            <person name="Gelbart W."/>
            <person name="Iyer V.N."/>
            <person name="Pollard D.A."/>
            <person name="Sackton T.B."/>
            <person name="Larracuente A.M."/>
            <person name="Singh N.D."/>
            <person name="Abad J.P."/>
            <person name="Abt D.N."/>
            <person name="Adryan B."/>
            <person name="Aguade M."/>
            <person name="Akashi H."/>
            <person name="Anderson W.W."/>
            <person name="Aquadro C.F."/>
            <person name="Ardell D.H."/>
            <person name="Arguello R."/>
            <person name="Artieri C.G."/>
            <person name="Barbash D.A."/>
            <person name="Barker D."/>
            <person name="Barsanti P."/>
            <person name="Batterham P."/>
            <person name="Batzoglou S."/>
            <person name="Begun D."/>
            <person name="Bhutkar A."/>
            <person name="Blanco E."/>
            <person name="Bosak S.A."/>
            <person name="Bradley R.K."/>
            <person name="Brand A.D."/>
            <person name="Brent M.R."/>
            <person name="Brooks A.N."/>
            <person name="Brown R.H."/>
            <person name="Butlin R.K."/>
            <person name="Caggese C."/>
            <person name="Calvi B.R."/>
            <person name="Bernardo de Carvalho A."/>
            <person name="Caspi A."/>
            <person name="Castrezana S."/>
            <person name="Celniker S.E."/>
            <person name="Chang J.L."/>
            <person name="Chapple C."/>
            <person name="Chatterji S."/>
            <person name="Chinwalla A."/>
            <person name="Civetta A."/>
            <person name="Clifton S.W."/>
            <person name="Comeron J.M."/>
            <person name="Costello J.C."/>
            <person name="Coyne J.A."/>
            <person name="Daub J."/>
            <person name="David R.G."/>
            <person name="Delcher A.L."/>
            <person name="Delehaunty K."/>
            <person name="Do C.B."/>
            <person name="Ebling H."/>
            <person name="Edwards K."/>
            <person name="Eickbush T."/>
            <person name="Evans J.D."/>
            <person name="Filipski A."/>
            <person name="Findeiss S."/>
            <person name="Freyhult E."/>
            <person name="Fulton L."/>
            <person name="Fulton R."/>
            <person name="Garcia A.C."/>
            <person name="Gardiner A."/>
            <person name="Garfield D.A."/>
            <person name="Garvin B.E."/>
            <person name="Gibson G."/>
            <person name="Gilbert D."/>
            <person name="Gnerre S."/>
            <person name="Godfrey J."/>
            <person name="Good R."/>
            <person name="Gotea V."/>
            <person name="Gravely B."/>
            <person name="Greenberg A.J."/>
            <person name="Griffiths-Jones S."/>
            <person name="Gross S."/>
            <person name="Guigo R."/>
            <person name="Gustafson E.A."/>
            <person name="Haerty W."/>
            <person name="Hahn M.W."/>
            <person name="Halligan D.L."/>
            <person name="Halpern A.L."/>
            <person name="Halter G.M."/>
            <person name="Han M.V."/>
            <person name="Heger A."/>
            <person name="Hillier L."/>
            <person name="Hinrichs A.S."/>
            <person name="Holmes I."/>
            <person name="Hoskins R.A."/>
            <person name="Hubisz M.J."/>
            <person name="Hultmark D."/>
            <person name="Huntley M.A."/>
            <person name="Jaffe D.B."/>
            <person name="Jagadeeshan S."/>
            <person name="Jeck W.R."/>
            <person name="Johnson J."/>
            <person name="Jones C.D."/>
            <person name="Jordan W.C."/>
            <person name="Karpen G.H."/>
            <person name="Kataoka E."/>
            <person name="Keightley P.D."/>
            <person name="Kheradpour P."/>
            <person name="Kirkness E.F."/>
            <person name="Koerich L.B."/>
            <person name="Kristiansen K."/>
            <person name="Kudrna D."/>
            <person name="Kulathinal R.J."/>
            <person name="Kumar S."/>
            <person name="Kwok R."/>
            <person name="Lander E."/>
            <person name="Langley C.H."/>
            <person name="Lapoint R."/>
            <person name="Lazzaro B.P."/>
            <person name="Lee S.J."/>
            <person name="Levesque L."/>
            <person name="Li R."/>
            <person name="Lin C.F."/>
            <person name="Lin M.F."/>
            <person name="Lindblad-Toh K."/>
            <person name="Llopart A."/>
            <person name="Long M."/>
            <person name="Low L."/>
            <person name="Lozovsky E."/>
            <person name="Lu J."/>
            <person name="Luo M."/>
            <person name="Machado C.A."/>
            <person name="Makalowski W."/>
            <person name="Marzo M."/>
            <person name="Matsuda M."/>
            <person name="Matzkin L."/>
            <person name="McAllister B."/>
            <person name="McBride C.S."/>
            <person name="McKernan B."/>
            <person name="McKernan K."/>
            <person name="Mendez-Lago M."/>
            <person name="Minx P."/>
            <person name="Mollenhauer M.U."/>
            <person name="Montooth K."/>
            <person name="Mount S.M."/>
            <person name="Mu X."/>
            <person name="Myers E."/>
            <person name="Negre B."/>
            <person name="Newfeld S."/>
            <person name="Nielsen R."/>
            <person name="Noor M.A."/>
            <person name="O'Grady P."/>
            <person name="Pachter L."/>
            <person name="Papaceit M."/>
            <person name="Parisi M.J."/>
            <person name="Parisi M."/>
            <person name="Parts L."/>
            <person name="Pedersen J.S."/>
            <person name="Pesole G."/>
            <person name="Phillippy A.M."/>
            <person name="Ponting C.P."/>
            <person name="Pop M."/>
            <person name="Porcelli D."/>
            <person name="Powell J.R."/>
            <person name="Prohaska S."/>
            <person name="Pruitt K."/>
            <person name="Puig M."/>
            <person name="Quesneville H."/>
            <person name="Ram K.R."/>
            <person name="Rand D."/>
            <person name="Rasmussen M.D."/>
            <person name="Reed L.K."/>
            <person name="Reenan R."/>
            <person name="Reily A."/>
            <person name="Remington K.A."/>
            <person name="Rieger T.T."/>
            <person name="Ritchie M.G."/>
            <person name="Robin C."/>
            <person name="Rogers Y.H."/>
            <person name="Rohde C."/>
            <person name="Rozas J."/>
            <person name="Rubenfield M.J."/>
            <person name="Ruiz A."/>
            <person name="Russo S."/>
            <person name="Salzberg S.L."/>
            <person name="Sanchez-Gracia A."/>
            <person name="Saranga D.J."/>
            <person name="Sato H."/>
            <person name="Schaeffer S.W."/>
            <person name="Schatz M.C."/>
            <person name="Schlenke T."/>
            <person name="Schwartz R."/>
            <person name="Segarra C."/>
            <person name="Singh R.S."/>
            <person name="Sirot L."/>
            <person name="Sirota M."/>
            <person name="Sisneros N.B."/>
            <person name="Smith C.D."/>
            <person name="Smith T.F."/>
            <person name="Spieth J."/>
            <person name="Stage D.E."/>
            <person name="Stark A."/>
            <person name="Stephan W."/>
            <person name="Strausberg R.L."/>
            <person name="Strempel S."/>
            <person name="Sturgill D."/>
            <person name="Sutton G."/>
            <person name="Sutton G.G."/>
            <person name="Tao W."/>
            <person name="Teichmann S."/>
            <person name="Tobari Y.N."/>
            <person name="Tomimura Y."/>
            <person name="Tsolas J.M."/>
            <person name="Valente V.L."/>
            <person name="Venter E."/>
            <person name="Venter J.C."/>
            <person name="Vicario S."/>
            <person name="Vieira F.G."/>
            <person name="Vilella A.J."/>
            <person name="Villasante A."/>
            <person name="Walenz B."/>
            <person name="Wang J."/>
            <person name="Wasserman M."/>
            <person name="Watts T."/>
            <person name="Wilson D."/>
            <person name="Wilson R.K."/>
            <person name="Wing R.A."/>
            <person name="Wolfner M.F."/>
            <person name="Wong A."/>
            <person name="Wong G.K."/>
            <person name="Wu C.I."/>
            <person name="Wu G."/>
            <person name="Yamamoto D."/>
            <person name="Yang H.P."/>
            <person name="Yang S.P."/>
            <person name="Yorke J.A."/>
            <person name="Yoshida K."/>
            <person name="Zdobnov E."/>
            <person name="Zhang P."/>
            <person name="Zhang Y."/>
            <person name="Zimin A.V."/>
            <person name="Baldwin J."/>
            <person name="Abdouelleil A."/>
            <person name="Abdulkadir J."/>
            <person name="Abebe A."/>
            <person name="Abera B."/>
            <person name="Abreu J."/>
            <person name="Acer S.C."/>
            <person name="Aftuck L."/>
            <person name="Alexander A."/>
            <person name="An P."/>
            <person name="Anderson E."/>
            <person name="Anderson S."/>
            <person name="Arachi H."/>
            <person name="Azer M."/>
            <person name="Bachantsang P."/>
            <person name="Barry A."/>
            <person name="Bayul T."/>
            <person name="Berlin A."/>
            <person name="Bessette D."/>
            <person name="Bloom T."/>
            <person name="Blye J."/>
            <person name="Boguslavskiy L."/>
            <person name="Bonnet C."/>
            <person name="Boukhgalter B."/>
            <person name="Bourzgui I."/>
            <person name="Brown A."/>
            <person name="Cahill P."/>
            <person name="Channer S."/>
            <person name="Cheshatsang Y."/>
            <person name="Chuda L."/>
            <person name="Citroen M."/>
            <person name="Collymore A."/>
            <person name="Cooke P."/>
            <person name="Costello M."/>
            <person name="D'Aco K."/>
            <person name="Daza R."/>
            <person name="De Haan G."/>
            <person name="DeGray S."/>
            <person name="DeMaso C."/>
            <person name="Dhargay N."/>
            <person name="Dooley K."/>
            <person name="Dooley E."/>
            <person name="Doricent M."/>
            <person name="Dorje P."/>
            <person name="Dorjee K."/>
            <person name="Dupes A."/>
            <person name="Elong R."/>
            <person name="Falk J."/>
            <person name="Farina A."/>
            <person name="Faro S."/>
            <person name="Ferguson D."/>
            <person name="Fisher S."/>
            <person name="Foley C.D."/>
            <person name="Franke A."/>
            <person name="Friedrich D."/>
            <person name="Gadbois L."/>
            <person name="Gearin G."/>
            <person name="Gearin C.R."/>
            <person name="Giannoukos G."/>
            <person name="Goode T."/>
            <person name="Graham J."/>
            <person name="Grandbois E."/>
            <person name="Grewal S."/>
            <person name="Gyaltsen K."/>
            <person name="Hafez N."/>
            <person name="Hagos B."/>
            <person name="Hall J."/>
            <person name="Henson C."/>
            <person name="Hollinger A."/>
            <person name="Honan T."/>
            <person name="Huard M.D."/>
            <person name="Hughes L."/>
            <person name="Hurhula B."/>
            <person name="Husby M.E."/>
            <person name="Kamat A."/>
            <person name="Kanga B."/>
            <person name="Kashin S."/>
            <person name="Khazanovich D."/>
            <person name="Kisner P."/>
            <person name="Lance K."/>
            <person name="Lara M."/>
            <person name="Lee W."/>
            <person name="Lennon N."/>
            <person name="Letendre F."/>
            <person name="LeVine R."/>
            <person name="Lipovsky A."/>
            <person name="Liu X."/>
            <person name="Liu J."/>
            <person name="Liu S."/>
            <person name="Lokyitsang T."/>
            <person name="Lokyitsang Y."/>
            <person name="Lubonja R."/>
            <person name="Lui A."/>
            <person name="MacDonald P."/>
            <person name="Magnisalis V."/>
            <person name="Maru K."/>
            <person name="Matthews C."/>
            <person name="McCusker W."/>
            <person name="McDonough S."/>
            <person name="Mehta T."/>
            <person name="Meldrim J."/>
            <person name="Meneus L."/>
            <person name="Mihai O."/>
            <person name="Mihalev A."/>
            <person name="Mihova T."/>
            <person name="Mittelman R."/>
            <person name="Mlenga V."/>
            <person name="Montmayeur A."/>
            <person name="Mulrain L."/>
            <person name="Navidi A."/>
            <person name="Naylor J."/>
            <person name="Negash T."/>
            <person name="Nguyen T."/>
            <person name="Nguyen N."/>
            <person name="Nicol R."/>
            <person name="Norbu C."/>
            <person name="Norbu N."/>
            <person name="Novod N."/>
            <person name="O'Neill B."/>
            <person name="Osman S."/>
            <person name="Markiewicz E."/>
            <person name="Oyono O.L."/>
            <person name="Patti C."/>
            <person name="Phunkhang P."/>
            <person name="Pierre F."/>
            <person name="Priest M."/>
            <person name="Raghuraman S."/>
            <person name="Rege F."/>
            <person name="Reyes R."/>
            <person name="Rise C."/>
            <person name="Rogov P."/>
            <person name="Ross K."/>
            <person name="Ryan E."/>
            <person name="Settipalli S."/>
            <person name="Shea T."/>
            <person name="Sherpa N."/>
            <person name="Shi L."/>
            <person name="Shih D."/>
            <person name="Sparrow T."/>
            <person name="Spaulding J."/>
            <person name="Stalker J."/>
            <person name="Stange-Thomann N."/>
            <person name="Stavropoulos S."/>
            <person name="Stone C."/>
            <person name="Strader C."/>
            <person name="Tesfaye S."/>
            <person name="Thomson T."/>
            <person name="Thoulutsang Y."/>
            <person name="Thoulutsang D."/>
            <person name="Topham K."/>
            <person name="Topping I."/>
            <person name="Tsamla T."/>
            <person name="Vassiliev H."/>
            <person name="Vo A."/>
            <person name="Wangchuk T."/>
            <person name="Wangdi T."/>
            <person name="Weiand M."/>
            <person name="Wilkinson J."/>
            <person name="Wilson A."/>
            <person name="Yadav S."/>
            <person name="Young G."/>
            <person name="Yu Q."/>
            <person name="Zembek L."/>
            <person name="Zhong D."/>
            <person name="Zimmer A."/>
            <person name="Zwirko Z."/>
            <person name="Jaffe D.B."/>
            <person name="Alvarez P."/>
            <person name="Brockman W."/>
            <person name="Butler J."/>
            <person name="Chin C."/>
            <person name="Gnerre S."/>
            <person name="Grabherr M."/>
            <person name="Kleber M."/>
            <person name="Mauceli E."/>
            <person name="MacCallum I."/>
        </authorList>
    </citation>
    <scope>NUCLEOTIDE SEQUENCE [LARGE SCALE GENOMIC DNA]</scope>
    <source>
        <strain evidence="7">Tucson 14024-0371.13</strain>
    </source>
</reference>
<evidence type="ECO:0000256" key="2">
    <source>
        <dbReference type="ARBA" id="ARBA00022676"/>
    </source>
</evidence>